<dbReference type="SMART" id="SM00346">
    <property type="entry name" value="HTH_ICLR"/>
    <property type="match status" value="1"/>
</dbReference>
<dbReference type="PROSITE" id="PS50943">
    <property type="entry name" value="HTH_CROC1"/>
    <property type="match status" value="1"/>
</dbReference>
<evidence type="ECO:0000259" key="6">
    <source>
        <dbReference type="PROSITE" id="PS51078"/>
    </source>
</evidence>
<evidence type="ECO:0000313" key="8">
    <source>
        <dbReference type="Proteomes" id="UP000186406"/>
    </source>
</evidence>
<dbReference type="GO" id="GO:0003677">
    <property type="term" value="F:DNA binding"/>
    <property type="evidence" value="ECO:0007669"/>
    <property type="project" value="UniProtKB-KW"/>
</dbReference>
<gene>
    <name evidence="7" type="ORF">SAMN02745172_04355</name>
</gene>
<proteinExistence type="predicted"/>
<dbReference type="AlphaFoldDB" id="A0A1M7ZRY9"/>
<keyword evidence="1" id="KW-0805">Transcription regulation</keyword>
<evidence type="ECO:0000256" key="2">
    <source>
        <dbReference type="ARBA" id="ARBA00023125"/>
    </source>
</evidence>
<dbReference type="InterPro" id="IPR029016">
    <property type="entry name" value="GAF-like_dom_sf"/>
</dbReference>
<dbReference type="PROSITE" id="PS51077">
    <property type="entry name" value="HTH_ICLR"/>
    <property type="match status" value="1"/>
</dbReference>
<dbReference type="SUPFAM" id="SSF55781">
    <property type="entry name" value="GAF domain-like"/>
    <property type="match status" value="1"/>
</dbReference>
<dbReference type="InterPro" id="IPR014757">
    <property type="entry name" value="Tscrpt_reg_IclR_C"/>
</dbReference>
<evidence type="ECO:0000256" key="1">
    <source>
        <dbReference type="ARBA" id="ARBA00023015"/>
    </source>
</evidence>
<dbReference type="STRING" id="1123029.SAMN02745172_04355"/>
<dbReference type="InterPro" id="IPR001387">
    <property type="entry name" value="Cro/C1-type_HTH"/>
</dbReference>
<dbReference type="PANTHER" id="PTHR30136">
    <property type="entry name" value="HELIX-TURN-HELIX TRANSCRIPTIONAL REGULATOR, ICLR FAMILY"/>
    <property type="match status" value="1"/>
</dbReference>
<dbReference type="PANTHER" id="PTHR30136:SF35">
    <property type="entry name" value="HTH-TYPE TRANSCRIPTIONAL REGULATOR RV1719"/>
    <property type="match status" value="1"/>
</dbReference>
<name>A0A1M7ZRY9_9HYPH</name>
<evidence type="ECO:0000313" key="7">
    <source>
        <dbReference type="EMBL" id="SHO67674.1"/>
    </source>
</evidence>
<dbReference type="GO" id="GO:0003700">
    <property type="term" value="F:DNA-binding transcription factor activity"/>
    <property type="evidence" value="ECO:0007669"/>
    <property type="project" value="TreeGrafter"/>
</dbReference>
<protein>
    <submittedName>
        <fullName evidence="7">Transcriptional regulator, IclR family</fullName>
    </submittedName>
</protein>
<feature type="domain" description="HTH iclR-type" evidence="5">
    <location>
        <begin position="14"/>
        <end position="76"/>
    </location>
</feature>
<evidence type="ECO:0000259" key="5">
    <source>
        <dbReference type="PROSITE" id="PS51077"/>
    </source>
</evidence>
<dbReference type="Proteomes" id="UP000186406">
    <property type="component" value="Unassembled WGS sequence"/>
</dbReference>
<dbReference type="InterPro" id="IPR036390">
    <property type="entry name" value="WH_DNA-bd_sf"/>
</dbReference>
<dbReference type="OrthoDB" id="8438735at2"/>
<reference evidence="7 8" key="1">
    <citation type="submission" date="2016-12" db="EMBL/GenBank/DDBJ databases">
        <authorList>
            <person name="Song W.-J."/>
            <person name="Kurnit D.M."/>
        </authorList>
    </citation>
    <scope>NUCLEOTIDE SEQUENCE [LARGE SCALE GENOMIC DNA]</scope>
    <source>
        <strain evidence="7 8">DSM 19599</strain>
    </source>
</reference>
<dbReference type="Pfam" id="PF01614">
    <property type="entry name" value="IclR_C"/>
    <property type="match status" value="1"/>
</dbReference>
<dbReference type="Gene3D" id="3.30.450.40">
    <property type="match status" value="1"/>
</dbReference>
<dbReference type="InterPro" id="IPR050707">
    <property type="entry name" value="HTH_MetabolicPath_Reg"/>
</dbReference>
<dbReference type="InterPro" id="IPR036388">
    <property type="entry name" value="WH-like_DNA-bd_sf"/>
</dbReference>
<keyword evidence="8" id="KW-1185">Reference proteome</keyword>
<evidence type="ECO:0000259" key="4">
    <source>
        <dbReference type="PROSITE" id="PS50943"/>
    </source>
</evidence>
<organism evidence="7 8">
    <name type="scientific">Pseudoxanthobacter soli DSM 19599</name>
    <dbReference type="NCBI Taxonomy" id="1123029"/>
    <lineage>
        <taxon>Bacteria</taxon>
        <taxon>Pseudomonadati</taxon>
        <taxon>Pseudomonadota</taxon>
        <taxon>Alphaproteobacteria</taxon>
        <taxon>Hyphomicrobiales</taxon>
        <taxon>Segnochrobactraceae</taxon>
        <taxon>Pseudoxanthobacter</taxon>
    </lineage>
</organism>
<sequence>MGGIDSSAERTGGIQVIARAAAVLRALRDQREGLSLSQISERVELPRSTVQRIVSALQTERLLISAGPDGGIRLGPELQSLAEAARIDLVELLRPFLQNLAAETGETLDLAVLRGKRLIFIDQIPGTQRLRAVSSVGEVFPLTTTANGKACLALMSDDDVATIARDEWAHDGRTGDLDAFLAEIHKVRQTGLAFDLGEHTEGISAIGIAFRDARGGIYAVSIPTPTARFANRRRDLSEAIMRLSGQIARLLSTVL</sequence>
<dbReference type="Gene3D" id="1.10.10.10">
    <property type="entry name" value="Winged helix-like DNA-binding domain superfamily/Winged helix DNA-binding domain"/>
    <property type="match status" value="1"/>
</dbReference>
<keyword evidence="3" id="KW-0804">Transcription</keyword>
<keyword evidence="2" id="KW-0238">DNA-binding</keyword>
<dbReference type="InterPro" id="IPR005471">
    <property type="entry name" value="Tscrpt_reg_IclR_N"/>
</dbReference>
<evidence type="ECO:0000256" key="3">
    <source>
        <dbReference type="ARBA" id="ARBA00023163"/>
    </source>
</evidence>
<dbReference type="GO" id="GO:0045892">
    <property type="term" value="P:negative regulation of DNA-templated transcription"/>
    <property type="evidence" value="ECO:0007669"/>
    <property type="project" value="TreeGrafter"/>
</dbReference>
<dbReference type="EMBL" id="FRXO01000017">
    <property type="protein sequence ID" value="SHO67674.1"/>
    <property type="molecule type" value="Genomic_DNA"/>
</dbReference>
<dbReference type="PROSITE" id="PS51078">
    <property type="entry name" value="ICLR_ED"/>
    <property type="match status" value="1"/>
</dbReference>
<dbReference type="SUPFAM" id="SSF46785">
    <property type="entry name" value="Winged helix' DNA-binding domain"/>
    <property type="match status" value="1"/>
</dbReference>
<dbReference type="RefSeq" id="WP_073632742.1">
    <property type="nucleotide sequence ID" value="NZ_FRXO01000017.1"/>
</dbReference>
<feature type="domain" description="HTH cro/C1-type" evidence="4">
    <location>
        <begin position="24"/>
        <end position="53"/>
    </location>
</feature>
<feature type="domain" description="IclR-ED" evidence="6">
    <location>
        <begin position="70"/>
        <end position="255"/>
    </location>
</feature>
<dbReference type="Pfam" id="PF09339">
    <property type="entry name" value="HTH_IclR"/>
    <property type="match status" value="1"/>
</dbReference>
<accession>A0A1M7ZRY9</accession>